<reference evidence="2" key="1">
    <citation type="submission" date="2020-05" db="EMBL/GenBank/DDBJ databases">
        <title>Mycena genomes resolve the evolution of fungal bioluminescence.</title>
        <authorList>
            <person name="Tsai I.J."/>
        </authorList>
    </citation>
    <scope>NUCLEOTIDE SEQUENCE</scope>
    <source>
        <strain evidence="2">160909Yilan</strain>
    </source>
</reference>
<dbReference type="Proteomes" id="UP000623467">
    <property type="component" value="Unassembled WGS sequence"/>
</dbReference>
<keyword evidence="3" id="KW-1185">Reference proteome</keyword>
<feature type="domain" description="F-box" evidence="1">
    <location>
        <begin position="79"/>
        <end position="134"/>
    </location>
</feature>
<proteinExistence type="predicted"/>
<protein>
    <submittedName>
        <fullName evidence="2">F-box domain-containing protein</fullName>
    </submittedName>
</protein>
<sequence length="282" mass="32062">MPLRCQKCPHSNIWDIDSVTTAFTTLAPDHLEAEGHRAALAEIQAEITQFKTFSAHYVSALEKRQEEVAARLNSIVYPILSLPTEITSRIFVECLPDDGAPSYSGYAPLLLMLVCRQWKKIALSTCQLWSSLRIQSFSHDLMVLRGTLCRMQNWFSRARAFPLFLTIHYTCPGKKALDLEQLDISSILPRIWRLVLPNNGNSRYQSPIPVHTPLPQLQYLDASFTDVDIKYILENAPLLAELRWRRRSEGTLNFHGFTSQALTTLHISPSVEFSSSEFISIL</sequence>
<organism evidence="2 3">
    <name type="scientific">Mycena sanguinolenta</name>
    <dbReference type="NCBI Taxonomy" id="230812"/>
    <lineage>
        <taxon>Eukaryota</taxon>
        <taxon>Fungi</taxon>
        <taxon>Dikarya</taxon>
        <taxon>Basidiomycota</taxon>
        <taxon>Agaricomycotina</taxon>
        <taxon>Agaricomycetes</taxon>
        <taxon>Agaricomycetidae</taxon>
        <taxon>Agaricales</taxon>
        <taxon>Marasmiineae</taxon>
        <taxon>Mycenaceae</taxon>
        <taxon>Mycena</taxon>
    </lineage>
</organism>
<name>A0A8H6XAZ0_9AGAR</name>
<dbReference type="InterPro" id="IPR001810">
    <property type="entry name" value="F-box_dom"/>
</dbReference>
<dbReference type="Pfam" id="PF12937">
    <property type="entry name" value="F-box-like"/>
    <property type="match status" value="1"/>
</dbReference>
<dbReference type="EMBL" id="JACAZH010000034">
    <property type="protein sequence ID" value="KAF7337311.1"/>
    <property type="molecule type" value="Genomic_DNA"/>
</dbReference>
<accession>A0A8H6XAZ0</accession>
<evidence type="ECO:0000313" key="2">
    <source>
        <dbReference type="EMBL" id="KAF7337311.1"/>
    </source>
</evidence>
<dbReference type="AlphaFoldDB" id="A0A8H6XAZ0"/>
<dbReference type="OrthoDB" id="2269034at2759"/>
<evidence type="ECO:0000313" key="3">
    <source>
        <dbReference type="Proteomes" id="UP000623467"/>
    </source>
</evidence>
<gene>
    <name evidence="2" type="ORF">MSAN_02256300</name>
</gene>
<comment type="caution">
    <text evidence="2">The sequence shown here is derived from an EMBL/GenBank/DDBJ whole genome shotgun (WGS) entry which is preliminary data.</text>
</comment>
<evidence type="ECO:0000259" key="1">
    <source>
        <dbReference type="Pfam" id="PF12937"/>
    </source>
</evidence>